<evidence type="ECO:0000259" key="3">
    <source>
        <dbReference type="Pfam" id="PF22936"/>
    </source>
</evidence>
<sequence>MKRSPLFESDSFIYWKNRFETYVKSKNLDLWHVITNGDFQPIEQNPETKLDEVIAKSKDNKINLLVQQYEQLVISKDESLDSAFARFNTIINSLKALDEGYSSKNYVRKFLRALHPKWRAKVMVIEESKELTSLSLDELIGNLKVHEMIIKKDSEIVKAKGERKSLALKAKKESSDEECSTSGSEDEEYVMAVRDFKKFFKRRDAVIQNHSYWRMSKSPKEKNQRAFVGGSWSDSVEEEDEKAKDETCLVAQASNEICLRVDLEPDEWIKDSGCSKHMTGDQKLFSSYKAYTKVFRNKLDENGVVSRNKARLVAQGYNQQEGIDYDETYAPVARLESIRILLAYACALDFKLFQIDVKSAFLNGFINEELSSHLYVLHDRVMYPLAAQQERKTRKDYGTRRGRSSTSSSSAFGQPSSSHPNDDDNDGNDKGTSRASTPSPTRFVNSLTNEVPRVFKNPPNINPDMEPFYTRQTKILNYQVQLRDEHRGGLRSIGKGIKNLLKGKKKK</sequence>
<evidence type="ECO:0000256" key="1">
    <source>
        <dbReference type="SAM" id="MobiDB-lite"/>
    </source>
</evidence>
<comment type="caution">
    <text evidence="4">The sequence shown here is derived from an EMBL/GenBank/DDBJ whole genome shotgun (WGS) entry which is preliminary data.</text>
</comment>
<dbReference type="Proteomes" id="UP001151760">
    <property type="component" value="Unassembled WGS sequence"/>
</dbReference>
<reference evidence="4" key="2">
    <citation type="submission" date="2022-01" db="EMBL/GenBank/DDBJ databases">
        <authorList>
            <person name="Yamashiro T."/>
            <person name="Shiraishi A."/>
            <person name="Satake H."/>
            <person name="Nakayama K."/>
        </authorList>
    </citation>
    <scope>NUCLEOTIDE SEQUENCE</scope>
</reference>
<evidence type="ECO:0000313" key="4">
    <source>
        <dbReference type="EMBL" id="GJT75367.1"/>
    </source>
</evidence>
<accession>A0ABQ5GKE3</accession>
<reference evidence="4" key="1">
    <citation type="journal article" date="2022" name="Int. J. Mol. Sci.">
        <title>Draft Genome of Tanacetum Coccineum: Genomic Comparison of Closely Related Tanacetum-Family Plants.</title>
        <authorList>
            <person name="Yamashiro T."/>
            <person name="Shiraishi A."/>
            <person name="Nakayama K."/>
            <person name="Satake H."/>
        </authorList>
    </citation>
    <scope>NUCLEOTIDE SEQUENCE</scope>
</reference>
<evidence type="ECO:0000259" key="2">
    <source>
        <dbReference type="Pfam" id="PF07727"/>
    </source>
</evidence>
<organism evidence="4 5">
    <name type="scientific">Tanacetum coccineum</name>
    <dbReference type="NCBI Taxonomy" id="301880"/>
    <lineage>
        <taxon>Eukaryota</taxon>
        <taxon>Viridiplantae</taxon>
        <taxon>Streptophyta</taxon>
        <taxon>Embryophyta</taxon>
        <taxon>Tracheophyta</taxon>
        <taxon>Spermatophyta</taxon>
        <taxon>Magnoliopsida</taxon>
        <taxon>eudicotyledons</taxon>
        <taxon>Gunneridae</taxon>
        <taxon>Pentapetalae</taxon>
        <taxon>asterids</taxon>
        <taxon>campanulids</taxon>
        <taxon>Asterales</taxon>
        <taxon>Asteraceae</taxon>
        <taxon>Asteroideae</taxon>
        <taxon>Anthemideae</taxon>
        <taxon>Anthemidinae</taxon>
        <taxon>Tanacetum</taxon>
    </lineage>
</organism>
<feature type="domain" description="Retrovirus-related Pol polyprotein from transposon TNT 1-94-like beta-barrel" evidence="3">
    <location>
        <begin position="268"/>
        <end position="291"/>
    </location>
</feature>
<feature type="compositionally biased region" description="Low complexity" evidence="1">
    <location>
        <begin position="404"/>
        <end position="418"/>
    </location>
</feature>
<protein>
    <submittedName>
        <fullName evidence="4">Copia protein</fullName>
    </submittedName>
</protein>
<keyword evidence="5" id="KW-1185">Reference proteome</keyword>
<name>A0ABQ5GKE3_9ASTR</name>
<feature type="compositionally biased region" description="Basic and acidic residues" evidence="1">
    <location>
        <begin position="389"/>
        <end position="399"/>
    </location>
</feature>
<dbReference type="Pfam" id="PF07727">
    <property type="entry name" value="RVT_2"/>
    <property type="match status" value="1"/>
</dbReference>
<evidence type="ECO:0000313" key="5">
    <source>
        <dbReference type="Proteomes" id="UP001151760"/>
    </source>
</evidence>
<dbReference type="Pfam" id="PF22936">
    <property type="entry name" value="Pol_BBD"/>
    <property type="match status" value="1"/>
</dbReference>
<feature type="compositionally biased region" description="Polar residues" evidence="1">
    <location>
        <begin position="433"/>
        <end position="449"/>
    </location>
</feature>
<dbReference type="InterPro" id="IPR054722">
    <property type="entry name" value="PolX-like_BBD"/>
</dbReference>
<dbReference type="EMBL" id="BQNB010018524">
    <property type="protein sequence ID" value="GJT75367.1"/>
    <property type="molecule type" value="Genomic_DNA"/>
</dbReference>
<dbReference type="InterPro" id="IPR013103">
    <property type="entry name" value="RVT_2"/>
</dbReference>
<gene>
    <name evidence="4" type="ORF">Tco_1042092</name>
</gene>
<feature type="region of interest" description="Disordered" evidence="1">
    <location>
        <begin position="389"/>
        <end position="464"/>
    </location>
</feature>
<proteinExistence type="predicted"/>
<feature type="domain" description="Reverse transcriptase Ty1/copia-type" evidence="2">
    <location>
        <begin position="292"/>
        <end position="375"/>
    </location>
</feature>
<dbReference type="Pfam" id="PF14223">
    <property type="entry name" value="Retrotran_gag_2"/>
    <property type="match status" value="1"/>
</dbReference>